<evidence type="ECO:0000256" key="7">
    <source>
        <dbReference type="ARBA" id="ARBA00022989"/>
    </source>
</evidence>
<feature type="region of interest" description="Disordered" evidence="10">
    <location>
        <begin position="1"/>
        <end position="25"/>
    </location>
</feature>
<feature type="transmembrane region" description="Helical" evidence="11">
    <location>
        <begin position="649"/>
        <end position="669"/>
    </location>
</feature>
<sequence length="724" mass="80753">MSSNGQETPPPPPYSEAGVRNMEKRSGSITSMALSNSTVKEKEEKLKYPKSVFFIISNEFCERFSYYGMRTILALYLAYLGFTENQSTMIYHVFVMLCYFTPLIGGIIADSYLGKYKTIFYVSLLYAFGNVILSIGSIKSLGINHIAISMMGLILIGAGTGGIKPCVSSFGGDQFVLPQQEKQLQKFFSLFYFSINAGSVISCFITPMLRESVPCFEDDVCYPLAFGLPALLMCLSVVIFVCGKPMYKIKPPTKGNVALDVIKCWGHAISRKIKIQKKEPRDHWLDYADDKFSLKFIEETKIVLKLCYLFAPTIIFWALYEQQGSRWTFQASHMDGDIGFYVLQPDQMQTINAVLCLVFIPIFESVFYPVLEKLKIIRTPLQKLSYGGLLAALSFIVSALIQLKIEALEPVLPSTGIANLRLYNTLNCPVSVSSTEFGIRGEIMSFDTMDFPALSVSQLKDFNLEAKYGKGCPESSGSFSVKLESGKISSYMFTNEKKISLEKLDISGGETIEKSKDGNVKIKAIYGGGDQVNVTLLSPDNSKNMVFNKYQSSMLEMKSYVSYKVLINGKLCDKPIYLKSGGVYTLMIIAPDASMTERKSKLLTITEPNSVNMLWQLPQYVIITFAEIMFSITGIEFSFTQSPNSMKSVVSSLWLVTDSLGNVIILFIAGMKMFDNQSSEFFLYGGLMTIVMGMFIILANNYEYVDASLLSEGAESEKDEESKS</sequence>
<dbReference type="GO" id="GO:0016020">
    <property type="term" value="C:membrane"/>
    <property type="evidence" value="ECO:0007669"/>
    <property type="project" value="UniProtKB-SubCell"/>
</dbReference>
<dbReference type="PROSITE" id="PS01022">
    <property type="entry name" value="PTR2_1"/>
    <property type="match status" value="1"/>
</dbReference>
<keyword evidence="6" id="KW-0653">Protein transport</keyword>
<proteinExistence type="inferred from homology"/>
<dbReference type="GeneID" id="106668285"/>
<feature type="transmembrane region" description="Helical" evidence="11">
    <location>
        <begin position="302"/>
        <end position="320"/>
    </location>
</feature>
<evidence type="ECO:0000256" key="5">
    <source>
        <dbReference type="ARBA" id="ARBA00022856"/>
    </source>
</evidence>
<feature type="transmembrane region" description="Helical" evidence="11">
    <location>
        <begin position="64"/>
        <end position="82"/>
    </location>
</feature>
<keyword evidence="4 11" id="KW-0812">Transmembrane</keyword>
<dbReference type="CDD" id="cd17347">
    <property type="entry name" value="MFS_SLC15A1_2_like"/>
    <property type="match status" value="1"/>
</dbReference>
<feature type="transmembrane region" description="Helical" evidence="11">
    <location>
        <begin position="187"/>
        <end position="210"/>
    </location>
</feature>
<evidence type="ECO:0000256" key="4">
    <source>
        <dbReference type="ARBA" id="ARBA00022692"/>
    </source>
</evidence>
<keyword evidence="3" id="KW-0813">Transport</keyword>
<dbReference type="Gene3D" id="1.20.1250.20">
    <property type="entry name" value="MFS general substrate transporter like domains"/>
    <property type="match status" value="2"/>
</dbReference>
<evidence type="ECO:0000256" key="11">
    <source>
        <dbReference type="SAM" id="Phobius"/>
    </source>
</evidence>
<evidence type="ECO:0000256" key="6">
    <source>
        <dbReference type="ARBA" id="ARBA00022927"/>
    </source>
</evidence>
<dbReference type="AlphaFoldDB" id="A0A8I6RTY0"/>
<accession>A0A8I6RTY0</accession>
<evidence type="ECO:0000256" key="1">
    <source>
        <dbReference type="ARBA" id="ARBA00004141"/>
    </source>
</evidence>
<evidence type="ECO:0000313" key="13">
    <source>
        <dbReference type="Proteomes" id="UP000494040"/>
    </source>
</evidence>
<keyword evidence="7 11" id="KW-1133">Transmembrane helix</keyword>
<evidence type="ECO:0000256" key="2">
    <source>
        <dbReference type="ARBA" id="ARBA00005982"/>
    </source>
</evidence>
<organism evidence="12 13">
    <name type="scientific">Cimex lectularius</name>
    <name type="common">Bed bug</name>
    <name type="synonym">Acanthia lectularia</name>
    <dbReference type="NCBI Taxonomy" id="79782"/>
    <lineage>
        <taxon>Eukaryota</taxon>
        <taxon>Metazoa</taxon>
        <taxon>Ecdysozoa</taxon>
        <taxon>Arthropoda</taxon>
        <taxon>Hexapoda</taxon>
        <taxon>Insecta</taxon>
        <taxon>Pterygota</taxon>
        <taxon>Neoptera</taxon>
        <taxon>Paraneoptera</taxon>
        <taxon>Hemiptera</taxon>
        <taxon>Heteroptera</taxon>
        <taxon>Panheteroptera</taxon>
        <taxon>Cimicomorpha</taxon>
        <taxon>Cimicidae</taxon>
        <taxon>Cimex</taxon>
    </lineage>
</organism>
<comment type="subcellular location">
    <subcellularLocation>
        <location evidence="1">Membrane</location>
        <topology evidence="1">Multi-pass membrane protein</topology>
    </subcellularLocation>
</comment>
<evidence type="ECO:0000256" key="9">
    <source>
        <dbReference type="ARBA" id="ARBA00078114"/>
    </source>
</evidence>
<dbReference type="KEGG" id="clec:106668285"/>
<keyword evidence="5" id="KW-0571">Peptide transport</keyword>
<evidence type="ECO:0000256" key="8">
    <source>
        <dbReference type="ARBA" id="ARBA00023136"/>
    </source>
</evidence>
<dbReference type="FunFam" id="1.20.1250.20:FF:000049">
    <property type="entry name" value="Solute carrier family 15 member 2"/>
    <property type="match status" value="1"/>
</dbReference>
<dbReference type="SUPFAM" id="SSF103473">
    <property type="entry name" value="MFS general substrate transporter"/>
    <property type="match status" value="1"/>
</dbReference>
<dbReference type="PANTHER" id="PTHR11654">
    <property type="entry name" value="OLIGOPEPTIDE TRANSPORTER-RELATED"/>
    <property type="match status" value="1"/>
</dbReference>
<name>A0A8I6RTY0_CIMLE</name>
<dbReference type="EnsemblMetazoa" id="XM_014396895.2">
    <property type="protein sequence ID" value="XP_014252381.1"/>
    <property type="gene ID" value="LOC106668285"/>
</dbReference>
<dbReference type="GO" id="GO:0015031">
    <property type="term" value="P:protein transport"/>
    <property type="evidence" value="ECO:0007669"/>
    <property type="project" value="UniProtKB-KW"/>
</dbReference>
<dbReference type="InterPro" id="IPR000109">
    <property type="entry name" value="POT_fam"/>
</dbReference>
<reference evidence="12" key="1">
    <citation type="submission" date="2022-01" db="UniProtKB">
        <authorList>
            <consortium name="EnsemblMetazoa"/>
        </authorList>
    </citation>
    <scope>IDENTIFICATION</scope>
</reference>
<dbReference type="InterPro" id="IPR018456">
    <property type="entry name" value="PTR2_symporter_CS"/>
</dbReference>
<dbReference type="Proteomes" id="UP000494040">
    <property type="component" value="Unassembled WGS sequence"/>
</dbReference>
<dbReference type="OMA" id="WQIPQIV"/>
<protein>
    <recommendedName>
        <fullName evidence="9">Oligopeptide transporter 1</fullName>
    </recommendedName>
</protein>
<feature type="transmembrane region" description="Helical" evidence="11">
    <location>
        <begin position="617"/>
        <end position="637"/>
    </location>
</feature>
<dbReference type="RefSeq" id="XP_014252381.1">
    <property type="nucleotide sequence ID" value="XM_014396895.2"/>
</dbReference>
<dbReference type="InterPro" id="IPR036259">
    <property type="entry name" value="MFS_trans_sf"/>
</dbReference>
<evidence type="ECO:0000256" key="3">
    <source>
        <dbReference type="ARBA" id="ARBA00022448"/>
    </source>
</evidence>
<feature type="transmembrane region" description="Helical" evidence="11">
    <location>
        <begin position="351"/>
        <end position="371"/>
    </location>
</feature>
<evidence type="ECO:0000313" key="12">
    <source>
        <dbReference type="EnsemblMetazoa" id="XP_014252381.1"/>
    </source>
</evidence>
<feature type="transmembrane region" description="Helical" evidence="11">
    <location>
        <begin position="681"/>
        <end position="699"/>
    </location>
</feature>
<dbReference type="Pfam" id="PF00854">
    <property type="entry name" value="PTR2"/>
    <property type="match status" value="2"/>
</dbReference>
<dbReference type="OrthoDB" id="8904098at2759"/>
<keyword evidence="8 11" id="KW-0472">Membrane</keyword>
<comment type="similarity">
    <text evidence="2">Belongs to the major facilitator superfamily. Proton-dependent oligopeptide transporter (POT/PTR) (TC 2.A.17) family.</text>
</comment>
<dbReference type="GO" id="GO:0022857">
    <property type="term" value="F:transmembrane transporter activity"/>
    <property type="evidence" value="ECO:0007669"/>
    <property type="project" value="InterPro"/>
</dbReference>
<feature type="transmembrane region" description="Helical" evidence="11">
    <location>
        <begin position="383"/>
        <end position="403"/>
    </location>
</feature>
<feature type="transmembrane region" description="Helical" evidence="11">
    <location>
        <begin position="119"/>
        <end position="138"/>
    </location>
</feature>
<dbReference type="GO" id="GO:0006857">
    <property type="term" value="P:oligopeptide transport"/>
    <property type="evidence" value="ECO:0007669"/>
    <property type="project" value="InterPro"/>
</dbReference>
<evidence type="ECO:0000256" key="10">
    <source>
        <dbReference type="SAM" id="MobiDB-lite"/>
    </source>
</evidence>
<keyword evidence="13" id="KW-1185">Reference proteome</keyword>
<feature type="transmembrane region" description="Helical" evidence="11">
    <location>
        <begin position="222"/>
        <end position="242"/>
    </location>
</feature>
<feature type="transmembrane region" description="Helical" evidence="11">
    <location>
        <begin position="88"/>
        <end position="107"/>
    </location>
</feature>